<organism evidence="2 3">
    <name type="scientific">Rhizobium rhizogenes (strain K84 / ATCC BAA-868)</name>
    <name type="common">Agrobacterium radiobacter</name>
    <dbReference type="NCBI Taxonomy" id="311403"/>
    <lineage>
        <taxon>Bacteria</taxon>
        <taxon>Pseudomonadati</taxon>
        <taxon>Pseudomonadota</taxon>
        <taxon>Alphaproteobacteria</taxon>
        <taxon>Hyphomicrobiales</taxon>
        <taxon>Rhizobiaceae</taxon>
        <taxon>Rhizobium/Agrobacterium group</taxon>
        <taxon>Rhizobium</taxon>
    </lineage>
</organism>
<feature type="domain" description="Lysozyme inhibitor LprI-like N-terminal" evidence="1">
    <location>
        <begin position="78"/>
        <end position="165"/>
    </location>
</feature>
<dbReference type="Pfam" id="PF07007">
    <property type="entry name" value="LprI"/>
    <property type="match status" value="1"/>
</dbReference>
<dbReference type="PANTHER" id="PTHR39176">
    <property type="entry name" value="PERIPLASMIC PROTEIN-RELATED"/>
    <property type="match status" value="1"/>
</dbReference>
<dbReference type="HOGENOM" id="CLU_128596_8_3_5"/>
<protein>
    <submittedName>
        <fullName evidence="2">Urease-associated protein</fullName>
    </submittedName>
</protein>
<dbReference type="STRING" id="311403.Arad_8321"/>
<evidence type="ECO:0000313" key="3">
    <source>
        <dbReference type="Proteomes" id="UP000001600"/>
    </source>
</evidence>
<dbReference type="EMBL" id="CP000629">
    <property type="protein sequence ID" value="ACM29625.1"/>
    <property type="molecule type" value="Genomic_DNA"/>
</dbReference>
<dbReference type="Proteomes" id="UP000001600">
    <property type="component" value="Chromosome 2"/>
</dbReference>
<dbReference type="KEGG" id="ara:Arad_8321"/>
<dbReference type="InterPro" id="IPR009739">
    <property type="entry name" value="LprI-like_N"/>
</dbReference>
<reference evidence="2 3" key="1">
    <citation type="journal article" date="2009" name="J. Bacteriol.">
        <title>Genome sequences of three Agrobacterium biovars help elucidate the evolution of multichromosome genomes in bacteria.</title>
        <authorList>
            <person name="Slater S.C."/>
            <person name="Goldman B.S."/>
            <person name="Goodner B."/>
            <person name="Setubal J.C."/>
            <person name="Farrand S.K."/>
            <person name="Nester E.W."/>
            <person name="Burr T.J."/>
            <person name="Banta L."/>
            <person name="Dickerman A.W."/>
            <person name="Paulsen I."/>
            <person name="Otten L."/>
            <person name="Suen G."/>
            <person name="Welch R."/>
            <person name="Almeida N.F."/>
            <person name="Arnold F."/>
            <person name="Burton O.T."/>
            <person name="Du Z."/>
            <person name="Ewing A."/>
            <person name="Godsy E."/>
            <person name="Heisel S."/>
            <person name="Houmiel K.L."/>
            <person name="Jhaveri J."/>
            <person name="Lu J."/>
            <person name="Miller N.M."/>
            <person name="Norton S."/>
            <person name="Chen Q."/>
            <person name="Phoolcharoen W."/>
            <person name="Ohlin V."/>
            <person name="Ondrusek D."/>
            <person name="Pride N."/>
            <person name="Stricklin S.L."/>
            <person name="Sun J."/>
            <person name="Wheeler C."/>
            <person name="Wilson L."/>
            <person name="Zhu H."/>
            <person name="Wood D.W."/>
        </authorList>
    </citation>
    <scope>NUCLEOTIDE SEQUENCE [LARGE SCALE GENOMIC DNA]</scope>
    <source>
        <strain evidence="3">K84 / ATCC BAA-868</strain>
    </source>
</reference>
<proteinExistence type="predicted"/>
<dbReference type="AlphaFoldDB" id="B9JI83"/>
<dbReference type="PANTHER" id="PTHR39176:SF1">
    <property type="entry name" value="PERIPLASMIC PROTEIN"/>
    <property type="match status" value="1"/>
</dbReference>
<accession>B9JI83</accession>
<evidence type="ECO:0000313" key="2">
    <source>
        <dbReference type="EMBL" id="ACM29625.1"/>
    </source>
</evidence>
<gene>
    <name evidence="2" type="ordered locus">Arad_8321</name>
</gene>
<sequence>MAPCRDEKLFHLLRWNGMEKGRLHRYKHFRFGCSAMMSAQQYVAALLLASFVSLPALAADQKDPTDRSLDLCLQDPNNGSTGDQTACETKALASYDKRMNLAYSTLLKELSPPAAQDLKTAQRSWIAYRDLEAKARESFFETRKGSMYAPMEVDAEVALTKERALLLERYVRVLDIDGP</sequence>
<dbReference type="eggNOG" id="COG3755">
    <property type="taxonomic scope" value="Bacteria"/>
</dbReference>
<name>B9JI83_RHIR8</name>
<dbReference type="Gene3D" id="1.20.1270.180">
    <property type="match status" value="1"/>
</dbReference>
<evidence type="ECO:0000259" key="1">
    <source>
        <dbReference type="Pfam" id="PF07007"/>
    </source>
</evidence>